<accession>A0A7W5P8V5</accession>
<keyword evidence="1" id="KW-0540">Nuclease</keyword>
<keyword evidence="1" id="KW-0378">Hydrolase</keyword>
<organism evidence="1 2">
    <name type="scientific">Microlunatus antarcticus</name>
    <dbReference type="NCBI Taxonomy" id="53388"/>
    <lineage>
        <taxon>Bacteria</taxon>
        <taxon>Bacillati</taxon>
        <taxon>Actinomycetota</taxon>
        <taxon>Actinomycetes</taxon>
        <taxon>Propionibacteriales</taxon>
        <taxon>Propionibacteriaceae</taxon>
        <taxon>Microlunatus</taxon>
    </lineage>
</organism>
<protein>
    <submittedName>
        <fullName evidence="1">Very-short-patch-repair endonuclease</fullName>
    </submittedName>
</protein>
<proteinExistence type="predicted"/>
<dbReference type="EMBL" id="JACHZG010000008">
    <property type="protein sequence ID" value="MBB3328970.1"/>
    <property type="molecule type" value="Genomic_DNA"/>
</dbReference>
<keyword evidence="2" id="KW-1185">Reference proteome</keyword>
<dbReference type="Proteomes" id="UP000565572">
    <property type="component" value="Unassembled WGS sequence"/>
</dbReference>
<evidence type="ECO:0000313" key="1">
    <source>
        <dbReference type="EMBL" id="MBB3328970.1"/>
    </source>
</evidence>
<dbReference type="RefSeq" id="WP_183342392.1">
    <property type="nucleotide sequence ID" value="NZ_JACHZG010000008.1"/>
</dbReference>
<name>A0A7W5P8V5_9ACTN</name>
<evidence type="ECO:0000313" key="2">
    <source>
        <dbReference type="Proteomes" id="UP000565572"/>
    </source>
</evidence>
<dbReference type="AlphaFoldDB" id="A0A7W5P8V5"/>
<sequence>MHARQPLPPALLRLALFQEGVVSTAQAESAGLTRHVIARCLTDGQLGAVTRGVYGLGTAAPSFEGLAWAGCLVGGEGSRVGGLAAARLLRLADEAPDVVTVLLPDGRRAGRAGPRWEFVRGRPGVRSSAGRGSPPRLSVEDTVLDLCDQSDREDVVGWVAAAVQRGLTTPKRLRRRVDDRTRLRHRQLVLSLIDDVGVGAESAIEIAYLNDVERAHGLLSGDRQRRPVGSTYVTDVKYDPYALLVELDGKLAHLGKGRFRDMKRDNLHVLLGHATLRFGHADVLSSPCEVAVQVAGMLIRCGWGGLPVPCRRCARSWRY</sequence>
<gene>
    <name evidence="1" type="ORF">FHX39_003967</name>
</gene>
<reference evidence="1 2" key="1">
    <citation type="submission" date="2020-08" db="EMBL/GenBank/DDBJ databases">
        <title>Sequencing the genomes of 1000 actinobacteria strains.</title>
        <authorList>
            <person name="Klenk H.-P."/>
        </authorList>
    </citation>
    <scope>NUCLEOTIDE SEQUENCE [LARGE SCALE GENOMIC DNA]</scope>
    <source>
        <strain evidence="1 2">DSM 11053</strain>
    </source>
</reference>
<dbReference type="GO" id="GO:0004519">
    <property type="term" value="F:endonuclease activity"/>
    <property type="evidence" value="ECO:0007669"/>
    <property type="project" value="UniProtKB-KW"/>
</dbReference>
<keyword evidence="1" id="KW-0255">Endonuclease</keyword>
<comment type="caution">
    <text evidence="1">The sequence shown here is derived from an EMBL/GenBank/DDBJ whole genome shotgun (WGS) entry which is preliminary data.</text>
</comment>